<dbReference type="GO" id="GO:0016740">
    <property type="term" value="F:transferase activity"/>
    <property type="evidence" value="ECO:0007669"/>
    <property type="project" value="UniProtKB-KW"/>
</dbReference>
<feature type="domain" description="Polysaccharide pyruvyl transferase" evidence="1">
    <location>
        <begin position="39"/>
        <end position="309"/>
    </location>
</feature>
<keyword evidence="2" id="KW-0808">Transferase</keyword>
<dbReference type="AlphaFoldDB" id="A0A1H6JEV9"/>
<evidence type="ECO:0000313" key="3">
    <source>
        <dbReference type="Proteomes" id="UP000199634"/>
    </source>
</evidence>
<dbReference type="Proteomes" id="UP000199634">
    <property type="component" value="Unassembled WGS sequence"/>
</dbReference>
<proteinExistence type="predicted"/>
<keyword evidence="3" id="KW-1185">Reference proteome</keyword>
<reference evidence="2 3" key="1">
    <citation type="submission" date="2016-10" db="EMBL/GenBank/DDBJ databases">
        <authorList>
            <person name="de Groot N.N."/>
        </authorList>
    </citation>
    <scope>NUCLEOTIDE SEQUENCE [LARGE SCALE GENOMIC DNA]</scope>
    <source>
        <strain evidence="2 3">CGMCC 1.10825</strain>
    </source>
</reference>
<dbReference type="InterPro" id="IPR007345">
    <property type="entry name" value="Polysacch_pyruvyl_Trfase"/>
</dbReference>
<accession>A0A1H6JEV9</accession>
<dbReference type="STRING" id="1159016.SAMN02927937_00306"/>
<sequence>MIPFPNKEKIEKLRQLVRDALNKHIDRDYVLLDVPNYRNIGDTLIWQGELEYLKELPHKCLYSCNPYTFKDSKIPNNAIILLQGGGNFGDVWGVNQKFRNEIVKKFPNNKIIVLPQTIHYESRVNLLRDKEIYNNHKNLVLCVRDNISYKIATEEFTSCKTYLLPDMAFFNDFSAFHTDKVANRTLLMKRVDKELGDMKLIENVLASNNVKNVEIKDWPGFFEQGTLKRKIQVLYNIIETKGSEKLKNTPFKFLVDDVHGLKRRDYKDYNIKKGIEFINQYDVVYSTRLHGFILAVLLNKEVYIFDNSYGKNKNFFNAWLADFDNVKLISE</sequence>
<dbReference type="RefSeq" id="WP_091095609.1">
    <property type="nucleotide sequence ID" value="NZ_FNXE01000002.1"/>
</dbReference>
<protein>
    <submittedName>
        <fullName evidence="2">Exopolysaccharide biosynthesis protein EpsI, predicted pyruvyl transferase</fullName>
    </submittedName>
</protein>
<dbReference type="EMBL" id="FNXE01000002">
    <property type="protein sequence ID" value="SEH57631.1"/>
    <property type="molecule type" value="Genomic_DNA"/>
</dbReference>
<name>A0A1H6JEV9_9FLAO</name>
<evidence type="ECO:0000259" key="1">
    <source>
        <dbReference type="Pfam" id="PF04230"/>
    </source>
</evidence>
<organism evidence="2 3">
    <name type="scientific">Paenimyroides marinum</name>
    <dbReference type="NCBI Taxonomy" id="1159016"/>
    <lineage>
        <taxon>Bacteria</taxon>
        <taxon>Pseudomonadati</taxon>
        <taxon>Bacteroidota</taxon>
        <taxon>Flavobacteriia</taxon>
        <taxon>Flavobacteriales</taxon>
        <taxon>Flavobacteriaceae</taxon>
        <taxon>Paenimyroides</taxon>
    </lineage>
</organism>
<dbReference type="Pfam" id="PF04230">
    <property type="entry name" value="PS_pyruv_trans"/>
    <property type="match status" value="1"/>
</dbReference>
<dbReference type="OrthoDB" id="9807674at2"/>
<gene>
    <name evidence="2" type="ORF">SAMN02927937_00306</name>
</gene>
<evidence type="ECO:0000313" key="2">
    <source>
        <dbReference type="EMBL" id="SEH57631.1"/>
    </source>
</evidence>